<name>A0A0C2ZLS5_9AGAM</name>
<reference evidence="1 2" key="1">
    <citation type="submission" date="2014-04" db="EMBL/GenBank/DDBJ databases">
        <authorList>
            <consortium name="DOE Joint Genome Institute"/>
            <person name="Kuo A."/>
            <person name="Kohler A."/>
            <person name="Nagy L.G."/>
            <person name="Floudas D."/>
            <person name="Copeland A."/>
            <person name="Barry K.W."/>
            <person name="Cichocki N."/>
            <person name="Veneault-Fourrey C."/>
            <person name="LaButti K."/>
            <person name="Lindquist E.A."/>
            <person name="Lipzen A."/>
            <person name="Lundell T."/>
            <person name="Morin E."/>
            <person name="Murat C."/>
            <person name="Sun H."/>
            <person name="Tunlid A."/>
            <person name="Henrissat B."/>
            <person name="Grigoriev I.V."/>
            <person name="Hibbett D.S."/>
            <person name="Martin F."/>
            <person name="Nordberg H.P."/>
            <person name="Cantor M.N."/>
            <person name="Hua S.X."/>
        </authorList>
    </citation>
    <scope>NUCLEOTIDE SEQUENCE [LARGE SCALE GENOMIC DNA]</scope>
    <source>
        <strain evidence="1 2">Foug A</strain>
    </source>
</reference>
<dbReference type="AlphaFoldDB" id="A0A0C2ZLS5"/>
<accession>A0A0C2ZLS5</accession>
<sequence length="55" mass="6126">MNAVHTGCAQAGVNASSPDKACLTALQKHTNVHVMRPYRCYAEISAYSWVQLRIY</sequence>
<gene>
    <name evidence="1" type="ORF">SCLCIDRAFT_1215129</name>
</gene>
<protein>
    <submittedName>
        <fullName evidence="1">Uncharacterized protein</fullName>
    </submittedName>
</protein>
<evidence type="ECO:0000313" key="2">
    <source>
        <dbReference type="Proteomes" id="UP000053989"/>
    </source>
</evidence>
<organism evidence="1 2">
    <name type="scientific">Scleroderma citrinum Foug A</name>
    <dbReference type="NCBI Taxonomy" id="1036808"/>
    <lineage>
        <taxon>Eukaryota</taxon>
        <taxon>Fungi</taxon>
        <taxon>Dikarya</taxon>
        <taxon>Basidiomycota</taxon>
        <taxon>Agaricomycotina</taxon>
        <taxon>Agaricomycetes</taxon>
        <taxon>Agaricomycetidae</taxon>
        <taxon>Boletales</taxon>
        <taxon>Sclerodermatineae</taxon>
        <taxon>Sclerodermataceae</taxon>
        <taxon>Scleroderma</taxon>
    </lineage>
</organism>
<evidence type="ECO:0000313" key="1">
    <source>
        <dbReference type="EMBL" id="KIM62528.1"/>
    </source>
</evidence>
<reference evidence="2" key="2">
    <citation type="submission" date="2015-01" db="EMBL/GenBank/DDBJ databases">
        <title>Evolutionary Origins and Diversification of the Mycorrhizal Mutualists.</title>
        <authorList>
            <consortium name="DOE Joint Genome Institute"/>
            <consortium name="Mycorrhizal Genomics Consortium"/>
            <person name="Kohler A."/>
            <person name="Kuo A."/>
            <person name="Nagy L.G."/>
            <person name="Floudas D."/>
            <person name="Copeland A."/>
            <person name="Barry K.W."/>
            <person name="Cichocki N."/>
            <person name="Veneault-Fourrey C."/>
            <person name="LaButti K."/>
            <person name="Lindquist E.A."/>
            <person name="Lipzen A."/>
            <person name="Lundell T."/>
            <person name="Morin E."/>
            <person name="Murat C."/>
            <person name="Riley R."/>
            <person name="Ohm R."/>
            <person name="Sun H."/>
            <person name="Tunlid A."/>
            <person name="Henrissat B."/>
            <person name="Grigoriev I.V."/>
            <person name="Hibbett D.S."/>
            <person name="Martin F."/>
        </authorList>
    </citation>
    <scope>NUCLEOTIDE SEQUENCE [LARGE SCALE GENOMIC DNA]</scope>
    <source>
        <strain evidence="2">Foug A</strain>
    </source>
</reference>
<dbReference type="HOGENOM" id="CLU_3033723_0_0_1"/>
<dbReference type="EMBL" id="KN822042">
    <property type="protein sequence ID" value="KIM62528.1"/>
    <property type="molecule type" value="Genomic_DNA"/>
</dbReference>
<proteinExistence type="predicted"/>
<dbReference type="Proteomes" id="UP000053989">
    <property type="component" value="Unassembled WGS sequence"/>
</dbReference>
<dbReference type="InParanoid" id="A0A0C2ZLS5"/>
<keyword evidence="2" id="KW-1185">Reference proteome</keyword>